<dbReference type="OrthoDB" id="3790645at2"/>
<dbReference type="Proteomes" id="UP000199034">
    <property type="component" value="Unassembled WGS sequence"/>
</dbReference>
<feature type="domain" description="DUF3592" evidence="2">
    <location>
        <begin position="47"/>
        <end position="116"/>
    </location>
</feature>
<dbReference type="STRING" id="1045774.SAMN05421872_101327"/>
<keyword evidence="1" id="KW-0472">Membrane</keyword>
<dbReference type="Pfam" id="PF12158">
    <property type="entry name" value="DUF3592"/>
    <property type="match status" value="1"/>
</dbReference>
<proteinExistence type="predicted"/>
<organism evidence="3 4">
    <name type="scientific">Nocardioides lianchengensis</name>
    <dbReference type="NCBI Taxonomy" id="1045774"/>
    <lineage>
        <taxon>Bacteria</taxon>
        <taxon>Bacillati</taxon>
        <taxon>Actinomycetota</taxon>
        <taxon>Actinomycetes</taxon>
        <taxon>Propionibacteriales</taxon>
        <taxon>Nocardioidaceae</taxon>
        <taxon>Nocardioides</taxon>
    </lineage>
</organism>
<gene>
    <name evidence="3" type="ORF">SAMN05421872_101327</name>
</gene>
<evidence type="ECO:0000256" key="1">
    <source>
        <dbReference type="SAM" id="Phobius"/>
    </source>
</evidence>
<keyword evidence="4" id="KW-1185">Reference proteome</keyword>
<evidence type="ECO:0000313" key="4">
    <source>
        <dbReference type="Proteomes" id="UP000199034"/>
    </source>
</evidence>
<dbReference type="RefSeq" id="WP_090850093.1">
    <property type="nucleotide sequence ID" value="NZ_FMZM01000001.1"/>
</dbReference>
<dbReference type="InterPro" id="IPR021994">
    <property type="entry name" value="DUF3592"/>
</dbReference>
<dbReference type="AlphaFoldDB" id="A0A1G6J1V3"/>
<evidence type="ECO:0000313" key="3">
    <source>
        <dbReference type="EMBL" id="SDC11966.1"/>
    </source>
</evidence>
<accession>A0A1G6J1V3</accession>
<dbReference type="EMBL" id="FMZM01000001">
    <property type="protein sequence ID" value="SDC11966.1"/>
    <property type="molecule type" value="Genomic_DNA"/>
</dbReference>
<protein>
    <recommendedName>
        <fullName evidence="2">DUF3592 domain-containing protein</fullName>
    </recommendedName>
</protein>
<feature type="transmembrane region" description="Helical" evidence="1">
    <location>
        <begin position="130"/>
        <end position="154"/>
    </location>
</feature>
<keyword evidence="1" id="KW-1133">Transmembrane helix</keyword>
<reference evidence="3 4" key="1">
    <citation type="submission" date="2016-10" db="EMBL/GenBank/DDBJ databases">
        <authorList>
            <person name="de Groot N.N."/>
        </authorList>
    </citation>
    <scope>NUCLEOTIDE SEQUENCE [LARGE SCALE GENOMIC DNA]</scope>
    <source>
        <strain evidence="3 4">CGMCC 4.6858</strain>
    </source>
</reference>
<evidence type="ECO:0000259" key="2">
    <source>
        <dbReference type="Pfam" id="PF12158"/>
    </source>
</evidence>
<sequence>MTVHAGPSVVLLVGALALLAGAAAAAARGLRERRTAVQVAGRAVTARAEVLELSAKDVSVGGDPTTLYYPTVRFTPEGGEPVEAECLTGVEPPPPHAGDPVEVRYDPEHPTHVELADVDPQASAGRSSFVVARLLVTVALALPVAWLLLALLVWE</sequence>
<keyword evidence="1" id="KW-0812">Transmembrane</keyword>
<name>A0A1G6J1V3_9ACTN</name>